<evidence type="ECO:0000313" key="2">
    <source>
        <dbReference type="Proteomes" id="UP000887013"/>
    </source>
</evidence>
<comment type="caution">
    <text evidence="1">The sequence shown here is derived from an EMBL/GenBank/DDBJ whole genome shotgun (WGS) entry which is preliminary data.</text>
</comment>
<proteinExistence type="predicted"/>
<name>A0A8X6Q5M9_NEPPI</name>
<dbReference type="AlphaFoldDB" id="A0A8X6Q5M9"/>
<feature type="non-terminal residue" evidence="1">
    <location>
        <position position="47"/>
    </location>
</feature>
<dbReference type="EMBL" id="BMAW01075462">
    <property type="protein sequence ID" value="GFT97126.1"/>
    <property type="molecule type" value="Genomic_DNA"/>
</dbReference>
<protein>
    <submittedName>
        <fullName evidence="1">Uncharacterized protein</fullName>
    </submittedName>
</protein>
<evidence type="ECO:0000313" key="1">
    <source>
        <dbReference type="EMBL" id="GFT97126.1"/>
    </source>
</evidence>
<gene>
    <name evidence="1" type="ORF">NPIL_441541</name>
</gene>
<sequence length="47" mass="5138">MRLPKAEWDKADCLKGISGSGKTLELGTSRTPSRVSSISCWLEFTPP</sequence>
<keyword evidence="2" id="KW-1185">Reference proteome</keyword>
<organism evidence="1 2">
    <name type="scientific">Nephila pilipes</name>
    <name type="common">Giant wood spider</name>
    <name type="synonym">Nephila maculata</name>
    <dbReference type="NCBI Taxonomy" id="299642"/>
    <lineage>
        <taxon>Eukaryota</taxon>
        <taxon>Metazoa</taxon>
        <taxon>Ecdysozoa</taxon>
        <taxon>Arthropoda</taxon>
        <taxon>Chelicerata</taxon>
        <taxon>Arachnida</taxon>
        <taxon>Araneae</taxon>
        <taxon>Araneomorphae</taxon>
        <taxon>Entelegynae</taxon>
        <taxon>Araneoidea</taxon>
        <taxon>Nephilidae</taxon>
        <taxon>Nephila</taxon>
    </lineage>
</organism>
<dbReference type="Proteomes" id="UP000887013">
    <property type="component" value="Unassembled WGS sequence"/>
</dbReference>
<accession>A0A8X6Q5M9</accession>
<reference evidence="1" key="1">
    <citation type="submission" date="2020-08" db="EMBL/GenBank/DDBJ databases">
        <title>Multicomponent nature underlies the extraordinary mechanical properties of spider dragline silk.</title>
        <authorList>
            <person name="Kono N."/>
            <person name="Nakamura H."/>
            <person name="Mori M."/>
            <person name="Yoshida Y."/>
            <person name="Ohtoshi R."/>
            <person name="Malay A.D."/>
            <person name="Moran D.A.P."/>
            <person name="Tomita M."/>
            <person name="Numata K."/>
            <person name="Arakawa K."/>
        </authorList>
    </citation>
    <scope>NUCLEOTIDE SEQUENCE</scope>
</reference>